<dbReference type="Pfam" id="PF01636">
    <property type="entry name" value="APH"/>
    <property type="match status" value="1"/>
</dbReference>
<gene>
    <name evidence="2" type="ORF">ATE48_12940</name>
</gene>
<dbReference type="Gene3D" id="3.90.1200.10">
    <property type="match status" value="1"/>
</dbReference>
<sequence>MPDGVGISSVKFLSGGASQELWSIGVRSPVTEALVVLRRTPEQRVRSALAIPIELEAELITLAHAADVPSPRVLYVLRPEDDLGAGFFMEHVPGEALGHKIVRDPAYADVRPLLARQCGEILARIHKLALPTELPRSSSLEIIDALDRQYQSEGRPRPVFELSLRWLRDNAAKVAEPRMVHGDFRTGNLLIDRTGVRAVLDWELAHAGDPMEDLGWICVNSWRFGEIDNPVGGFGAREELYAGYERAGGASFDRRSAHFWEVLGTLRWGVICTMSGVALREGAAVGLERAMIARRTSETELDLLNLLEA</sequence>
<dbReference type="PANTHER" id="PTHR21310:SF57">
    <property type="entry name" value="BLR2944 PROTEIN"/>
    <property type="match status" value="1"/>
</dbReference>
<dbReference type="SUPFAM" id="SSF56112">
    <property type="entry name" value="Protein kinase-like (PK-like)"/>
    <property type="match status" value="1"/>
</dbReference>
<dbReference type="EMBL" id="CP013244">
    <property type="protein sequence ID" value="ANP48070.1"/>
    <property type="molecule type" value="Genomic_DNA"/>
</dbReference>
<evidence type="ECO:0000313" key="2">
    <source>
        <dbReference type="EMBL" id="ANP48070.1"/>
    </source>
</evidence>
<evidence type="ECO:0000259" key="1">
    <source>
        <dbReference type="Pfam" id="PF01636"/>
    </source>
</evidence>
<reference evidence="2 3" key="1">
    <citation type="submission" date="2015-11" db="EMBL/GenBank/DDBJ databases">
        <title>Whole-Genome Sequence of Candidatus Oderbacter manganicum from the National Park Lower Oder Valley, Germany.</title>
        <authorList>
            <person name="Braun B."/>
            <person name="Liere K."/>
            <person name="Szewzyk U."/>
        </authorList>
    </citation>
    <scope>NUCLEOTIDE SEQUENCE [LARGE SCALE GENOMIC DNA]</scope>
    <source>
        <strain evidence="2 3">OTSz_A_272</strain>
    </source>
</reference>
<dbReference type="KEGG" id="cbot:ATE48_12940"/>
<dbReference type="CDD" id="cd05154">
    <property type="entry name" value="ACAD10_11_N-like"/>
    <property type="match status" value="1"/>
</dbReference>
<dbReference type="OrthoDB" id="3806873at2"/>
<dbReference type="PANTHER" id="PTHR21310">
    <property type="entry name" value="AMINOGLYCOSIDE PHOSPHOTRANSFERASE-RELATED-RELATED"/>
    <property type="match status" value="1"/>
</dbReference>
<dbReference type="InterPro" id="IPR041726">
    <property type="entry name" value="ACAD10_11_N"/>
</dbReference>
<evidence type="ECO:0000313" key="3">
    <source>
        <dbReference type="Proteomes" id="UP000092498"/>
    </source>
</evidence>
<dbReference type="AlphaFoldDB" id="A0A1B1ANH7"/>
<feature type="domain" description="Aminoglycoside phosphotransferase" evidence="1">
    <location>
        <begin position="11"/>
        <end position="247"/>
    </location>
</feature>
<protein>
    <recommendedName>
        <fullName evidence="1">Aminoglycoside phosphotransferase domain-containing protein</fullName>
    </recommendedName>
</protein>
<keyword evidence="3" id="KW-1185">Reference proteome</keyword>
<dbReference type="InParanoid" id="A0A1B1ANH7"/>
<dbReference type="Gene3D" id="3.30.200.20">
    <property type="entry name" value="Phosphorylase Kinase, domain 1"/>
    <property type="match status" value="1"/>
</dbReference>
<dbReference type="InterPro" id="IPR051678">
    <property type="entry name" value="AGP_Transferase"/>
</dbReference>
<organism evidence="2 3">
    <name type="scientific">Candidatus Viadribacter manganicus</name>
    <dbReference type="NCBI Taxonomy" id="1759059"/>
    <lineage>
        <taxon>Bacteria</taxon>
        <taxon>Pseudomonadati</taxon>
        <taxon>Pseudomonadota</taxon>
        <taxon>Alphaproteobacteria</taxon>
        <taxon>Hyphomonadales</taxon>
        <taxon>Hyphomonadaceae</taxon>
        <taxon>Candidatus Viadribacter</taxon>
    </lineage>
</organism>
<dbReference type="STRING" id="1759059.ATE48_12940"/>
<dbReference type="InterPro" id="IPR011009">
    <property type="entry name" value="Kinase-like_dom_sf"/>
</dbReference>
<name>A0A1B1ANH7_9PROT</name>
<dbReference type="InterPro" id="IPR002575">
    <property type="entry name" value="Aminoglycoside_PTrfase"/>
</dbReference>
<accession>A0A1B1ANH7</accession>
<dbReference type="Proteomes" id="UP000092498">
    <property type="component" value="Chromosome"/>
</dbReference>
<proteinExistence type="predicted"/>